<evidence type="ECO:0000256" key="14">
    <source>
        <dbReference type="RuleBase" id="RU363127"/>
    </source>
</evidence>
<keyword evidence="12 14" id="KW-0479">Metal-binding</keyword>
<sequence length="250" mass="28783">MKVEEDYSDVTIIAITPTHRKPQRLADITRLSQTLMHVKNLHWIVVEDDNKTSVAVERILYRSGIPYVYLHATTEKGVPTRGWAHRNLAIKYAIDNYKLGRKAVLYFADDDNTYDIRLFDKYIRRVKNIGFWAVGLSGSAKVEAPKVNESGTIVAWDVVFAPKRDFAIDMAGFAVNMRLMHKTKPSFNKQCQKEYKVGPETCFLKQFGLKKEKLEPFGWDDKPKEILVWHTQTVKTKKTNGADHGYIFEA</sequence>
<organism evidence="15 16">
    <name type="scientific">Diploscapter pachys</name>
    <dbReference type="NCBI Taxonomy" id="2018661"/>
    <lineage>
        <taxon>Eukaryota</taxon>
        <taxon>Metazoa</taxon>
        <taxon>Ecdysozoa</taxon>
        <taxon>Nematoda</taxon>
        <taxon>Chromadorea</taxon>
        <taxon>Rhabditida</taxon>
        <taxon>Rhabditina</taxon>
        <taxon>Rhabditomorpha</taxon>
        <taxon>Rhabditoidea</taxon>
        <taxon>Rhabditidae</taxon>
        <taxon>Diploscapter</taxon>
    </lineage>
</organism>
<keyword evidence="14" id="KW-0333">Golgi apparatus</keyword>
<keyword evidence="9" id="KW-0325">Glycoprotein</keyword>
<evidence type="ECO:0000313" key="16">
    <source>
        <dbReference type="Proteomes" id="UP000218231"/>
    </source>
</evidence>
<keyword evidence="12 14" id="KW-0464">Manganese</keyword>
<evidence type="ECO:0000256" key="1">
    <source>
        <dbReference type="ARBA" id="ARBA00004606"/>
    </source>
</evidence>
<comment type="subcellular location">
    <subcellularLocation>
        <location evidence="14">Golgi apparatus membrane</location>
        <topology evidence="14">Single-pass type II membrane protein</topology>
    </subcellularLocation>
    <subcellularLocation>
        <location evidence="1">Membrane</location>
        <topology evidence="1">Single-pass type II membrane protein</topology>
    </subcellularLocation>
</comment>
<name>A0A2A2KE09_9BILA</name>
<dbReference type="STRING" id="2018661.A0A2A2KE09"/>
<evidence type="ECO:0000256" key="9">
    <source>
        <dbReference type="ARBA" id="ARBA00023180"/>
    </source>
</evidence>
<evidence type="ECO:0000256" key="6">
    <source>
        <dbReference type="ARBA" id="ARBA00022968"/>
    </source>
</evidence>
<evidence type="ECO:0000256" key="4">
    <source>
        <dbReference type="ARBA" id="ARBA00022679"/>
    </source>
</evidence>
<protein>
    <recommendedName>
        <fullName evidence="3 14">Galactosylgalactosylxylosylprotein 3-beta-glucuronosyltransferase</fullName>
        <ecNumber evidence="3 14">2.4.1.135</ecNumber>
    </recommendedName>
</protein>
<dbReference type="GO" id="GO:0050650">
    <property type="term" value="P:chondroitin sulfate proteoglycan biosynthetic process"/>
    <property type="evidence" value="ECO:0007669"/>
    <property type="project" value="TreeGrafter"/>
</dbReference>
<dbReference type="OrthoDB" id="675023at2759"/>
<dbReference type="GO" id="GO:0046872">
    <property type="term" value="F:metal ion binding"/>
    <property type="evidence" value="ECO:0007669"/>
    <property type="project" value="UniProtKB-KW"/>
</dbReference>
<dbReference type="EC" id="2.4.1.135" evidence="3 14"/>
<keyword evidence="8" id="KW-0472">Membrane</keyword>
<gene>
    <name evidence="15" type="ORF">WR25_00022</name>
</gene>
<reference evidence="15 16" key="1">
    <citation type="journal article" date="2017" name="Curr. Biol.">
        <title>Genome architecture and evolution of a unichromosomal asexual nematode.</title>
        <authorList>
            <person name="Fradin H."/>
            <person name="Zegar C."/>
            <person name="Gutwein M."/>
            <person name="Lucas J."/>
            <person name="Kovtun M."/>
            <person name="Corcoran D."/>
            <person name="Baugh L.R."/>
            <person name="Kiontke K."/>
            <person name="Gunsalus K."/>
            <person name="Fitch D.H."/>
            <person name="Piano F."/>
        </authorList>
    </citation>
    <scope>NUCLEOTIDE SEQUENCE [LARGE SCALE GENOMIC DNA]</scope>
    <source>
        <strain evidence="15">PF1309</strain>
    </source>
</reference>
<evidence type="ECO:0000256" key="11">
    <source>
        <dbReference type="PIRSR" id="PIRSR605027-1"/>
    </source>
</evidence>
<dbReference type="SUPFAM" id="SSF53448">
    <property type="entry name" value="Nucleotide-diphospho-sugar transferases"/>
    <property type="match status" value="1"/>
</dbReference>
<evidence type="ECO:0000256" key="8">
    <source>
        <dbReference type="ARBA" id="ARBA00023136"/>
    </source>
</evidence>
<dbReference type="GO" id="GO:0015018">
    <property type="term" value="F:galactosylgalactosylxylosylprotein 3-beta-glucuronosyltransferase activity"/>
    <property type="evidence" value="ECO:0007669"/>
    <property type="project" value="UniProtKB-UniRule"/>
</dbReference>
<dbReference type="EMBL" id="LIAE01008837">
    <property type="protein sequence ID" value="PAV72175.1"/>
    <property type="molecule type" value="Genomic_DNA"/>
</dbReference>
<comment type="catalytic activity">
    <reaction evidence="10 14">
        <text>3-O-(beta-D-galactosyl-(1-&gt;3)-beta-D-galactosyl-(1-&gt;4)-beta-D-xylosyl)-L-seryl-[protein] + UDP-alpha-D-glucuronate = 3-O-(beta-D-GlcA-(1-&gt;3)-beta-D-Gal-(1-&gt;3)-beta-D-Gal-(1-&gt;4)-beta-D-Xyl)-L-seryl-[protein] + UDP + H(+)</text>
        <dbReference type="Rhea" id="RHEA:24168"/>
        <dbReference type="Rhea" id="RHEA-COMP:12571"/>
        <dbReference type="Rhea" id="RHEA-COMP:12573"/>
        <dbReference type="ChEBI" id="CHEBI:15378"/>
        <dbReference type="ChEBI" id="CHEBI:58052"/>
        <dbReference type="ChEBI" id="CHEBI:58223"/>
        <dbReference type="ChEBI" id="CHEBI:132090"/>
        <dbReference type="ChEBI" id="CHEBI:132093"/>
        <dbReference type="EC" id="2.4.1.135"/>
    </reaction>
</comment>
<accession>A0A2A2KE09</accession>
<feature type="site" description="Interaction with galactose moiety of substrate glycoprotein" evidence="13">
    <location>
        <position position="240"/>
    </location>
</feature>
<feature type="site" description="Interaction with galactose moiety of substrate glycoprotein" evidence="13">
    <location>
        <position position="143"/>
    </location>
</feature>
<dbReference type="InterPro" id="IPR029044">
    <property type="entry name" value="Nucleotide-diphossugar_trans"/>
</dbReference>
<evidence type="ECO:0000256" key="10">
    <source>
        <dbReference type="ARBA" id="ARBA00047979"/>
    </source>
</evidence>
<dbReference type="Gene3D" id="3.90.550.10">
    <property type="entry name" value="Spore Coat Polysaccharide Biosynthesis Protein SpsA, Chain A"/>
    <property type="match status" value="1"/>
</dbReference>
<evidence type="ECO:0000256" key="7">
    <source>
        <dbReference type="ARBA" id="ARBA00022989"/>
    </source>
</evidence>
<evidence type="ECO:0000256" key="5">
    <source>
        <dbReference type="ARBA" id="ARBA00022692"/>
    </source>
</evidence>
<evidence type="ECO:0000256" key="12">
    <source>
        <dbReference type="PIRSR" id="PIRSR605027-3"/>
    </source>
</evidence>
<dbReference type="Pfam" id="PF03360">
    <property type="entry name" value="Glyco_transf_43"/>
    <property type="match status" value="1"/>
</dbReference>
<comment type="pathway">
    <text evidence="14">Protein modification; protein glycosylation.</text>
</comment>
<dbReference type="GO" id="GO:0000139">
    <property type="term" value="C:Golgi membrane"/>
    <property type="evidence" value="ECO:0007669"/>
    <property type="project" value="UniProtKB-SubCell"/>
</dbReference>
<evidence type="ECO:0000256" key="3">
    <source>
        <dbReference type="ARBA" id="ARBA00012641"/>
    </source>
</evidence>
<keyword evidence="6 14" id="KW-0735">Signal-anchor</keyword>
<comment type="similarity">
    <text evidence="2 14">Belongs to the glycosyltransferase 43 family.</text>
</comment>
<proteinExistence type="inferred from homology"/>
<comment type="cofactor">
    <cofactor evidence="12 14">
        <name>Mn(2+)</name>
        <dbReference type="ChEBI" id="CHEBI:29035"/>
    </cofactor>
</comment>
<dbReference type="PANTHER" id="PTHR10896:SF30">
    <property type="entry name" value="GALACTOSYLGALACTOSYLXYLOSYLPROTEIN 3-BETA-GLUCURONOSYLTRANSFERASE"/>
    <property type="match status" value="1"/>
</dbReference>
<dbReference type="Proteomes" id="UP000218231">
    <property type="component" value="Unassembled WGS sequence"/>
</dbReference>
<dbReference type="PANTHER" id="PTHR10896">
    <property type="entry name" value="GALACTOSYLGALACTOSYLXYLOSYLPROTEIN 3-BETA-GLUCURONOSYLTRANSFERASE BETA-1,3-GLUCURONYLTRANSFERASE"/>
    <property type="match status" value="1"/>
</dbReference>
<evidence type="ECO:0000313" key="15">
    <source>
        <dbReference type="EMBL" id="PAV72175.1"/>
    </source>
</evidence>
<dbReference type="AlphaFoldDB" id="A0A2A2KE09"/>
<dbReference type="GO" id="GO:0005975">
    <property type="term" value="P:carbohydrate metabolic process"/>
    <property type="evidence" value="ECO:0007669"/>
    <property type="project" value="TreeGrafter"/>
</dbReference>
<evidence type="ECO:0000256" key="2">
    <source>
        <dbReference type="ARBA" id="ARBA00007706"/>
    </source>
</evidence>
<keyword evidence="7" id="KW-1133">Transmembrane helix</keyword>
<dbReference type="UniPathway" id="UPA00378"/>
<evidence type="ECO:0000256" key="13">
    <source>
        <dbReference type="PIRSR" id="PIRSR605027-4"/>
    </source>
</evidence>
<keyword evidence="5" id="KW-0812">Transmembrane</keyword>
<comment type="caution">
    <text evidence="15">The sequence shown here is derived from an EMBL/GenBank/DDBJ whole genome shotgun (WGS) entry which is preliminary data.</text>
</comment>
<dbReference type="InterPro" id="IPR005027">
    <property type="entry name" value="Glyco_trans_43"/>
</dbReference>
<feature type="binding site" evidence="12">
    <location>
        <position position="111"/>
    </location>
    <ligand>
        <name>Mn(2+)</name>
        <dbReference type="ChEBI" id="CHEBI:29035"/>
    </ligand>
</feature>
<keyword evidence="4 14" id="KW-0808">Transferase</keyword>
<dbReference type="FunFam" id="3.90.550.10:FF:000147">
    <property type="entry name" value="Galactosylgalactosylxylosylprotein 3-beta-glucuronosyltransferase"/>
    <property type="match status" value="1"/>
</dbReference>
<feature type="active site" description="Proton donor/acceptor" evidence="11">
    <location>
        <position position="200"/>
    </location>
</feature>
<keyword evidence="16" id="KW-1185">Reference proteome</keyword>